<dbReference type="SUPFAM" id="SSF111126">
    <property type="entry name" value="Ligand-binding domain in the NO signalling and Golgi transport"/>
    <property type="match status" value="1"/>
</dbReference>
<dbReference type="InterPro" id="IPR007194">
    <property type="entry name" value="TRAPP_component"/>
</dbReference>
<evidence type="ECO:0000256" key="8">
    <source>
        <dbReference type="SAM" id="MobiDB-lite"/>
    </source>
</evidence>
<keyword evidence="10" id="KW-1185">Reference proteome</keyword>
<sequence length="265" mass="28469">MNRSPANILDRPIGGRGSRSSPEVSASAFAYVYSELVQYHQNRVDSISELERRLESSGYGVGLKVLELLAYRSREFKRETRLMNVLQFVSSQCWKALFHKPADSLERSIDHADEYMIVDYTPITSTYIRVGSDMGSLSVDAYISGIIAGILAGAGFPARVTAHSVALEEVEKTDQAQREQAAFFGTTRGGTVRDGSSVRGAVSDAVGSAVMGMGSERGGPAGNTMSIAAAAAAVPLPPIPARTEKAVFLVKFSPEVLTRDAAMDR</sequence>
<comment type="subunit">
    <text evidence="7">Part of the multisubunit TRAPP (transport protein particle) complex.</text>
</comment>
<comment type="similarity">
    <text evidence="2 7">Belongs to the TRAPP small subunits family. BET3 subfamily.</text>
</comment>
<evidence type="ECO:0000313" key="10">
    <source>
        <dbReference type="Proteomes" id="UP001153069"/>
    </source>
</evidence>
<name>A0A9N8DWL6_9STRA</name>
<dbReference type="InterPro" id="IPR024096">
    <property type="entry name" value="NO_sig/Golgi_transp_ligand-bd"/>
</dbReference>
<dbReference type="InterPro" id="IPR016696">
    <property type="entry name" value="TRAPP-I_su5"/>
</dbReference>
<reference evidence="9" key="1">
    <citation type="submission" date="2020-06" db="EMBL/GenBank/DDBJ databases">
        <authorList>
            <consortium name="Plant Systems Biology data submission"/>
        </authorList>
    </citation>
    <scope>NUCLEOTIDE SEQUENCE</scope>
    <source>
        <strain evidence="9">D6</strain>
    </source>
</reference>
<evidence type="ECO:0000256" key="4">
    <source>
        <dbReference type="ARBA" id="ARBA00022824"/>
    </source>
</evidence>
<dbReference type="PANTHER" id="PTHR20902:SF0">
    <property type="entry name" value="TRAFFICKING PROTEIN PARTICLE COMPLEX SUBUNIT 5"/>
    <property type="match status" value="1"/>
</dbReference>
<evidence type="ECO:0000256" key="5">
    <source>
        <dbReference type="ARBA" id="ARBA00022892"/>
    </source>
</evidence>
<feature type="region of interest" description="Disordered" evidence="8">
    <location>
        <begin position="1"/>
        <end position="22"/>
    </location>
</feature>
<evidence type="ECO:0000313" key="9">
    <source>
        <dbReference type="EMBL" id="CAB9508156.1"/>
    </source>
</evidence>
<dbReference type="FunFam" id="3.30.1380.20:FF:000002">
    <property type="entry name" value="Trafficking protein particle complex subunit"/>
    <property type="match status" value="1"/>
</dbReference>
<gene>
    <name evidence="9" type="ORF">SEMRO_335_G120180.1</name>
</gene>
<evidence type="ECO:0000256" key="3">
    <source>
        <dbReference type="ARBA" id="ARBA00022448"/>
    </source>
</evidence>
<dbReference type="GO" id="GO:1990072">
    <property type="term" value="C:TRAPPIII protein complex"/>
    <property type="evidence" value="ECO:0007669"/>
    <property type="project" value="TreeGrafter"/>
</dbReference>
<dbReference type="GO" id="GO:1990071">
    <property type="term" value="C:TRAPPII protein complex"/>
    <property type="evidence" value="ECO:0007669"/>
    <property type="project" value="TreeGrafter"/>
</dbReference>
<evidence type="ECO:0000256" key="1">
    <source>
        <dbReference type="ARBA" id="ARBA00004240"/>
    </source>
</evidence>
<evidence type="ECO:0000256" key="2">
    <source>
        <dbReference type="ARBA" id="ARBA00006218"/>
    </source>
</evidence>
<dbReference type="PIRSF" id="PIRSF017479">
    <property type="entry name" value="TRAPP_I_complex_Trs31"/>
    <property type="match status" value="1"/>
</dbReference>
<dbReference type="CDD" id="cd14943">
    <property type="entry name" value="TRAPPC5_Trs31"/>
    <property type="match status" value="1"/>
</dbReference>
<accession>A0A9N8DWL6</accession>
<dbReference type="Proteomes" id="UP001153069">
    <property type="component" value="Unassembled WGS sequence"/>
</dbReference>
<proteinExistence type="inferred from homology"/>
<comment type="subcellular location">
    <subcellularLocation>
        <location evidence="1">Endoplasmic reticulum</location>
    </subcellularLocation>
    <subcellularLocation>
        <location evidence="7">Golgi apparatus</location>
        <location evidence="7">cis-Golgi network</location>
    </subcellularLocation>
</comment>
<dbReference type="EMBL" id="CAICTM010000334">
    <property type="protein sequence ID" value="CAB9508156.1"/>
    <property type="molecule type" value="Genomic_DNA"/>
</dbReference>
<dbReference type="PANTHER" id="PTHR20902">
    <property type="entry name" value="41-2 PROTEIN ANTIGEN-RELATED"/>
    <property type="match status" value="1"/>
</dbReference>
<dbReference type="GO" id="GO:0005783">
    <property type="term" value="C:endoplasmic reticulum"/>
    <property type="evidence" value="ECO:0007669"/>
    <property type="project" value="UniProtKB-SubCell"/>
</dbReference>
<keyword evidence="6 7" id="KW-0333">Golgi apparatus</keyword>
<keyword evidence="3 7" id="KW-0813">Transport</keyword>
<comment type="caution">
    <text evidence="9">The sequence shown here is derived from an EMBL/GenBank/DDBJ whole genome shotgun (WGS) entry which is preliminary data.</text>
</comment>
<evidence type="ECO:0000256" key="6">
    <source>
        <dbReference type="ARBA" id="ARBA00023034"/>
    </source>
</evidence>
<dbReference type="Gene3D" id="3.30.1380.20">
    <property type="entry name" value="Trafficking protein particle complex subunit 3"/>
    <property type="match status" value="1"/>
</dbReference>
<keyword evidence="5 7" id="KW-0931">ER-Golgi transport</keyword>
<dbReference type="Pfam" id="PF04051">
    <property type="entry name" value="TRAPP"/>
    <property type="match status" value="1"/>
</dbReference>
<protein>
    <recommendedName>
        <fullName evidence="7">Trafficking protein particle complex subunit</fullName>
    </recommendedName>
</protein>
<dbReference type="AlphaFoldDB" id="A0A9N8DWL6"/>
<organism evidence="9 10">
    <name type="scientific">Seminavis robusta</name>
    <dbReference type="NCBI Taxonomy" id="568900"/>
    <lineage>
        <taxon>Eukaryota</taxon>
        <taxon>Sar</taxon>
        <taxon>Stramenopiles</taxon>
        <taxon>Ochrophyta</taxon>
        <taxon>Bacillariophyta</taxon>
        <taxon>Bacillariophyceae</taxon>
        <taxon>Bacillariophycidae</taxon>
        <taxon>Naviculales</taxon>
        <taxon>Naviculaceae</taxon>
        <taxon>Seminavis</taxon>
    </lineage>
</organism>
<dbReference type="OrthoDB" id="10254842at2759"/>
<evidence type="ECO:0000256" key="7">
    <source>
        <dbReference type="PIRNR" id="PIRNR017479"/>
    </source>
</evidence>
<dbReference type="GO" id="GO:1990070">
    <property type="term" value="C:TRAPPI protein complex"/>
    <property type="evidence" value="ECO:0007669"/>
    <property type="project" value="TreeGrafter"/>
</dbReference>
<dbReference type="GO" id="GO:0006888">
    <property type="term" value="P:endoplasmic reticulum to Golgi vesicle-mediated transport"/>
    <property type="evidence" value="ECO:0007669"/>
    <property type="project" value="TreeGrafter"/>
</dbReference>
<keyword evidence="4 7" id="KW-0256">Endoplasmic reticulum</keyword>